<proteinExistence type="inferred from homology"/>
<sequence>MINIFWVATGGALGASLRFVSSSFFNLFFPNLPIGTFFVNVLGSFIIGLLINALEMRSSSEIFIKYFLIVGVLGSYTTFSTFSYEVIELYNNKKLFLSIIYILASVFSCIVAAYVGYTINKV</sequence>
<name>A0A381WIP9_9ZZZZ</name>
<accession>A0A381WIP9</accession>
<evidence type="ECO:0000256" key="2">
    <source>
        <dbReference type="ARBA" id="ARBA00022475"/>
    </source>
</evidence>
<dbReference type="EMBL" id="UINC01011841">
    <property type="protein sequence ID" value="SVA52008.1"/>
    <property type="molecule type" value="Genomic_DNA"/>
</dbReference>
<evidence type="ECO:0000256" key="3">
    <source>
        <dbReference type="ARBA" id="ARBA00022692"/>
    </source>
</evidence>
<evidence type="ECO:0000256" key="5">
    <source>
        <dbReference type="ARBA" id="ARBA00023136"/>
    </source>
</evidence>
<dbReference type="GO" id="GO:1903425">
    <property type="term" value="F:fluoride transmembrane transporter activity"/>
    <property type="evidence" value="ECO:0007669"/>
    <property type="project" value="TreeGrafter"/>
</dbReference>
<protein>
    <recommendedName>
        <fullName evidence="10">Fluoride ion transporter CrcB</fullName>
    </recommendedName>
</protein>
<dbReference type="NCBIfam" id="TIGR00494">
    <property type="entry name" value="crcB"/>
    <property type="match status" value="1"/>
</dbReference>
<feature type="transmembrane region" description="Helical" evidence="8">
    <location>
        <begin position="32"/>
        <end position="54"/>
    </location>
</feature>
<dbReference type="PANTHER" id="PTHR28259">
    <property type="entry name" value="FLUORIDE EXPORT PROTEIN 1-RELATED"/>
    <property type="match status" value="1"/>
</dbReference>
<evidence type="ECO:0000313" key="9">
    <source>
        <dbReference type="EMBL" id="SVA52008.1"/>
    </source>
</evidence>
<organism evidence="9">
    <name type="scientific">marine metagenome</name>
    <dbReference type="NCBI Taxonomy" id="408172"/>
    <lineage>
        <taxon>unclassified sequences</taxon>
        <taxon>metagenomes</taxon>
        <taxon>ecological metagenomes</taxon>
    </lineage>
</organism>
<keyword evidence="4 8" id="KW-1133">Transmembrane helix</keyword>
<feature type="transmembrane region" description="Helical" evidence="8">
    <location>
        <begin position="66"/>
        <end position="84"/>
    </location>
</feature>
<reference evidence="9" key="1">
    <citation type="submission" date="2018-05" db="EMBL/GenBank/DDBJ databases">
        <authorList>
            <person name="Lanie J.A."/>
            <person name="Ng W.-L."/>
            <person name="Kazmierczak K.M."/>
            <person name="Andrzejewski T.M."/>
            <person name="Davidsen T.M."/>
            <person name="Wayne K.J."/>
            <person name="Tettelin H."/>
            <person name="Glass J.I."/>
            <person name="Rusch D."/>
            <person name="Podicherti R."/>
            <person name="Tsui H.-C.T."/>
            <person name="Winkler M.E."/>
        </authorList>
    </citation>
    <scope>NUCLEOTIDE SEQUENCE</scope>
</reference>
<evidence type="ECO:0008006" key="10">
    <source>
        <dbReference type="Google" id="ProtNLM"/>
    </source>
</evidence>
<gene>
    <name evidence="9" type="ORF">METZ01_LOCUS104862</name>
</gene>
<comment type="similarity">
    <text evidence="6">Belongs to the fluoride channel Fluc/FEX (TC 1.A.43) family.</text>
</comment>
<evidence type="ECO:0000256" key="6">
    <source>
        <dbReference type="ARBA" id="ARBA00035120"/>
    </source>
</evidence>
<dbReference type="InterPro" id="IPR003691">
    <property type="entry name" value="FluC"/>
</dbReference>
<keyword evidence="5 8" id="KW-0472">Membrane</keyword>
<comment type="catalytic activity">
    <reaction evidence="7">
        <text>fluoride(in) = fluoride(out)</text>
        <dbReference type="Rhea" id="RHEA:76159"/>
        <dbReference type="ChEBI" id="CHEBI:17051"/>
    </reaction>
    <physiologicalReaction direction="left-to-right" evidence="7">
        <dbReference type="Rhea" id="RHEA:76160"/>
    </physiologicalReaction>
</comment>
<comment type="subcellular location">
    <subcellularLocation>
        <location evidence="1">Cell membrane</location>
        <topology evidence="1">Multi-pass membrane protein</topology>
    </subcellularLocation>
</comment>
<evidence type="ECO:0000256" key="4">
    <source>
        <dbReference type="ARBA" id="ARBA00022989"/>
    </source>
</evidence>
<keyword evidence="2" id="KW-1003">Cell membrane</keyword>
<dbReference type="Pfam" id="PF02537">
    <property type="entry name" value="CRCB"/>
    <property type="match status" value="1"/>
</dbReference>
<dbReference type="GO" id="GO:0005886">
    <property type="term" value="C:plasma membrane"/>
    <property type="evidence" value="ECO:0007669"/>
    <property type="project" value="UniProtKB-SubCell"/>
</dbReference>
<evidence type="ECO:0000256" key="7">
    <source>
        <dbReference type="ARBA" id="ARBA00035585"/>
    </source>
</evidence>
<keyword evidence="3 8" id="KW-0812">Transmembrane</keyword>
<feature type="transmembrane region" description="Helical" evidence="8">
    <location>
        <begin position="96"/>
        <end position="117"/>
    </location>
</feature>
<evidence type="ECO:0000256" key="1">
    <source>
        <dbReference type="ARBA" id="ARBA00004651"/>
    </source>
</evidence>
<dbReference type="HAMAP" id="MF_00454">
    <property type="entry name" value="FluC"/>
    <property type="match status" value="1"/>
</dbReference>
<dbReference type="PANTHER" id="PTHR28259:SF1">
    <property type="entry name" value="FLUORIDE EXPORT PROTEIN 1-RELATED"/>
    <property type="match status" value="1"/>
</dbReference>
<dbReference type="AlphaFoldDB" id="A0A381WIP9"/>
<evidence type="ECO:0000256" key="8">
    <source>
        <dbReference type="SAM" id="Phobius"/>
    </source>
</evidence>